<feature type="compositionally biased region" description="Low complexity" evidence="1">
    <location>
        <begin position="48"/>
        <end position="67"/>
    </location>
</feature>
<organism evidence="2 3">
    <name type="scientific">Zymoseptoria tritici (strain CBS 115943 / IPO323)</name>
    <name type="common">Speckled leaf blotch fungus</name>
    <name type="synonym">Septoria tritici</name>
    <dbReference type="NCBI Taxonomy" id="336722"/>
    <lineage>
        <taxon>Eukaryota</taxon>
        <taxon>Fungi</taxon>
        <taxon>Dikarya</taxon>
        <taxon>Ascomycota</taxon>
        <taxon>Pezizomycotina</taxon>
        <taxon>Dothideomycetes</taxon>
        <taxon>Dothideomycetidae</taxon>
        <taxon>Mycosphaerellales</taxon>
        <taxon>Mycosphaerellaceae</taxon>
        <taxon>Zymoseptoria</taxon>
    </lineage>
</organism>
<evidence type="ECO:0000256" key="1">
    <source>
        <dbReference type="SAM" id="MobiDB-lite"/>
    </source>
</evidence>
<dbReference type="RefSeq" id="XP_003846852.1">
    <property type="nucleotide sequence ID" value="XM_003846804.1"/>
</dbReference>
<feature type="compositionally biased region" description="Pro residues" evidence="1">
    <location>
        <begin position="68"/>
        <end position="78"/>
    </location>
</feature>
<evidence type="ECO:0000313" key="3">
    <source>
        <dbReference type="Proteomes" id="UP000008062"/>
    </source>
</evidence>
<evidence type="ECO:0000313" key="2">
    <source>
        <dbReference type="EMBL" id="EGP81828.1"/>
    </source>
</evidence>
<reference evidence="2 3" key="1">
    <citation type="journal article" date="2011" name="PLoS Genet.">
        <title>Finished genome of the fungal wheat pathogen Mycosphaerella graminicola reveals dispensome structure, chromosome plasticity, and stealth pathogenesis.</title>
        <authorList>
            <person name="Goodwin S.B."/>
            <person name="Ben M'barek S."/>
            <person name="Dhillon B."/>
            <person name="Wittenberg A.H.J."/>
            <person name="Crane C.F."/>
            <person name="Hane J.K."/>
            <person name="Foster A.J."/>
            <person name="Van der Lee T.A.J."/>
            <person name="Grimwood J."/>
            <person name="Aerts A."/>
            <person name="Antoniw J."/>
            <person name="Bailey A."/>
            <person name="Bluhm B."/>
            <person name="Bowler J."/>
            <person name="Bristow J."/>
            <person name="van der Burgt A."/>
            <person name="Canto-Canche B."/>
            <person name="Churchill A.C.L."/>
            <person name="Conde-Ferraez L."/>
            <person name="Cools H.J."/>
            <person name="Coutinho P.M."/>
            <person name="Csukai M."/>
            <person name="Dehal P."/>
            <person name="De Wit P."/>
            <person name="Donzelli B."/>
            <person name="van de Geest H.C."/>
            <person name="van Ham R.C.H.J."/>
            <person name="Hammond-Kosack K.E."/>
            <person name="Henrissat B."/>
            <person name="Kilian A."/>
            <person name="Kobayashi A.K."/>
            <person name="Koopmann E."/>
            <person name="Kourmpetis Y."/>
            <person name="Kuzniar A."/>
            <person name="Lindquist E."/>
            <person name="Lombard V."/>
            <person name="Maliepaard C."/>
            <person name="Martins N."/>
            <person name="Mehrabi R."/>
            <person name="Nap J.P.H."/>
            <person name="Ponomarenko A."/>
            <person name="Rudd J.J."/>
            <person name="Salamov A."/>
            <person name="Schmutz J."/>
            <person name="Schouten H.J."/>
            <person name="Shapiro H."/>
            <person name="Stergiopoulos I."/>
            <person name="Torriani S.F.F."/>
            <person name="Tu H."/>
            <person name="de Vries R.P."/>
            <person name="Waalwijk C."/>
            <person name="Ware S.B."/>
            <person name="Wiebenga A."/>
            <person name="Zwiers L.-H."/>
            <person name="Oliver R.P."/>
            <person name="Grigoriev I.V."/>
            <person name="Kema G.H.J."/>
        </authorList>
    </citation>
    <scope>NUCLEOTIDE SEQUENCE [LARGE SCALE GENOMIC DNA]</scope>
    <source>
        <strain evidence="3">CBS 115943 / IPO323</strain>
    </source>
</reference>
<dbReference type="KEGG" id="ztr:MYCGRDRAFT_98078"/>
<dbReference type="HOGENOM" id="CLU_1972206_0_0_1"/>
<proteinExistence type="predicted"/>
<keyword evidence="3" id="KW-1185">Reference proteome</keyword>
<dbReference type="VEuPathDB" id="FungiDB:ZTRI_21.11"/>
<sequence length="127" mass="13810">MLAVEEDRIAMGADRHLTPTSHHRHLTIDISPPSSHLRHLTSVTLTSDTLTSDTSTSDTSTSDILPPTLLPPTPPPPTSHLRHLHLRLSHLRHLTSASSTWPSSRSVGTVEDEVRIGRAKADARAGQ</sequence>
<dbReference type="Proteomes" id="UP000008062">
    <property type="component" value="Chromosome 21"/>
</dbReference>
<gene>
    <name evidence="2" type="ORF">MYCGRDRAFT_98078</name>
</gene>
<protein>
    <submittedName>
        <fullName evidence="2">Uncharacterized protein</fullName>
    </submittedName>
</protein>
<feature type="region of interest" description="Disordered" evidence="1">
    <location>
        <begin position="48"/>
        <end position="81"/>
    </location>
</feature>
<dbReference type="EMBL" id="CM001216">
    <property type="protein sequence ID" value="EGP81828.1"/>
    <property type="molecule type" value="Genomic_DNA"/>
</dbReference>
<dbReference type="GeneID" id="13396682"/>
<dbReference type="InParanoid" id="F9XS89"/>
<dbReference type="AlphaFoldDB" id="F9XS89"/>
<name>F9XS89_ZYMTI</name>
<accession>F9XS89</accession>